<name>A0A197K9J0_9FUNG</name>
<sequence length="138" mass="16347">MQGYLRLLVECTRLRRFELITSSPSHLNINELWGQQTWGCRELQELHLSIDIHGGDIGTYEQQLRRRRQHRTEAEKEEFFEVLSRMAWKTASLWFWTTTDPAILRQALELVRAQSLDKIKMLSLNRLEFQPIGNGHVQ</sequence>
<accession>A0A197K9J0</accession>
<proteinExistence type="predicted"/>
<protein>
    <submittedName>
        <fullName evidence="1">Uncharacterized protein</fullName>
    </submittedName>
</protein>
<organism evidence="1 2">
    <name type="scientific">Linnemannia elongata AG-77</name>
    <dbReference type="NCBI Taxonomy" id="1314771"/>
    <lineage>
        <taxon>Eukaryota</taxon>
        <taxon>Fungi</taxon>
        <taxon>Fungi incertae sedis</taxon>
        <taxon>Mucoromycota</taxon>
        <taxon>Mortierellomycotina</taxon>
        <taxon>Mortierellomycetes</taxon>
        <taxon>Mortierellales</taxon>
        <taxon>Mortierellaceae</taxon>
        <taxon>Linnemannia</taxon>
    </lineage>
</organism>
<gene>
    <name evidence="1" type="ORF">K457DRAFT_133408</name>
</gene>
<evidence type="ECO:0000313" key="2">
    <source>
        <dbReference type="Proteomes" id="UP000078512"/>
    </source>
</evidence>
<dbReference type="EMBL" id="KV442017">
    <property type="protein sequence ID" value="OAQ34362.1"/>
    <property type="molecule type" value="Genomic_DNA"/>
</dbReference>
<dbReference type="AlphaFoldDB" id="A0A197K9J0"/>
<keyword evidence="2" id="KW-1185">Reference proteome</keyword>
<dbReference type="Proteomes" id="UP000078512">
    <property type="component" value="Unassembled WGS sequence"/>
</dbReference>
<evidence type="ECO:0000313" key="1">
    <source>
        <dbReference type="EMBL" id="OAQ34362.1"/>
    </source>
</evidence>
<reference evidence="1 2" key="1">
    <citation type="submission" date="2016-05" db="EMBL/GenBank/DDBJ databases">
        <title>Genome sequencing reveals origins of a unique bacterial endosymbiosis in the earliest lineages of terrestrial Fungi.</title>
        <authorList>
            <consortium name="DOE Joint Genome Institute"/>
            <person name="Uehling J."/>
            <person name="Gryganskyi A."/>
            <person name="Hameed K."/>
            <person name="Tschaplinski T."/>
            <person name="Misztal P."/>
            <person name="Wu S."/>
            <person name="Desiro A."/>
            <person name="Vande Pol N."/>
            <person name="Du Z.-Y."/>
            <person name="Zienkiewicz A."/>
            <person name="Zienkiewicz K."/>
            <person name="Morin E."/>
            <person name="Tisserant E."/>
            <person name="Splivallo R."/>
            <person name="Hainaut M."/>
            <person name="Henrissat B."/>
            <person name="Ohm R."/>
            <person name="Kuo A."/>
            <person name="Yan J."/>
            <person name="Lipzen A."/>
            <person name="Nolan M."/>
            <person name="Labutti K."/>
            <person name="Barry K."/>
            <person name="Goldstein A."/>
            <person name="Labbe J."/>
            <person name="Schadt C."/>
            <person name="Tuskan G."/>
            <person name="Grigoriev I."/>
            <person name="Martin F."/>
            <person name="Vilgalys R."/>
            <person name="Bonito G."/>
        </authorList>
    </citation>
    <scope>NUCLEOTIDE SEQUENCE [LARGE SCALE GENOMIC DNA]</scope>
    <source>
        <strain evidence="1 2">AG-77</strain>
    </source>
</reference>